<keyword evidence="8 11" id="KW-0067">ATP-binding</keyword>
<dbReference type="FunFam" id="3.40.50.300:FF:000225">
    <property type="entry name" value="Thymidylate kinase"/>
    <property type="match status" value="1"/>
</dbReference>
<dbReference type="EMBL" id="MFJJ01000025">
    <property type="protein sequence ID" value="OGG14185.1"/>
    <property type="molecule type" value="Genomic_DNA"/>
</dbReference>
<dbReference type="InterPro" id="IPR018094">
    <property type="entry name" value="Thymidylate_kinase"/>
</dbReference>
<evidence type="ECO:0000256" key="5">
    <source>
        <dbReference type="ARBA" id="ARBA00022727"/>
    </source>
</evidence>
<keyword evidence="5 11" id="KW-0545">Nucleotide biosynthesis</keyword>
<gene>
    <name evidence="11" type="primary">tmk</name>
    <name evidence="13" type="ORF">A2875_05545</name>
</gene>
<evidence type="ECO:0000256" key="11">
    <source>
        <dbReference type="HAMAP-Rule" id="MF_00165"/>
    </source>
</evidence>
<dbReference type="SUPFAM" id="SSF52540">
    <property type="entry name" value="P-loop containing nucleoside triphosphate hydrolases"/>
    <property type="match status" value="1"/>
</dbReference>
<dbReference type="GO" id="GO:0006233">
    <property type="term" value="P:dTDP biosynthetic process"/>
    <property type="evidence" value="ECO:0007669"/>
    <property type="project" value="InterPro"/>
</dbReference>
<dbReference type="Gene3D" id="3.40.50.300">
    <property type="entry name" value="P-loop containing nucleotide triphosphate hydrolases"/>
    <property type="match status" value="1"/>
</dbReference>
<protein>
    <recommendedName>
        <fullName evidence="3 11">Thymidylate kinase</fullName>
        <ecNumber evidence="2 11">2.7.4.9</ecNumber>
    </recommendedName>
    <alternativeName>
        <fullName evidence="11">dTMP kinase</fullName>
    </alternativeName>
</protein>
<keyword evidence="7 11" id="KW-0418">Kinase</keyword>
<dbReference type="PANTHER" id="PTHR10344:SF4">
    <property type="entry name" value="UMP-CMP KINASE 2, MITOCHONDRIAL"/>
    <property type="match status" value="1"/>
</dbReference>
<accession>A0A1F5ZPB6</accession>
<evidence type="ECO:0000256" key="10">
    <source>
        <dbReference type="ARBA" id="ARBA00057735"/>
    </source>
</evidence>
<dbReference type="InterPro" id="IPR027417">
    <property type="entry name" value="P-loop_NTPase"/>
</dbReference>
<sequence length="214" mass="23792">MKRGFFITFEGGEGSGKSVQVEILVRHLTEDGYPIVATREPGGTRIGTLIRAITHDSKNSDLRGITEAFLMAADRAQHVREVIEPGLEMGKIVISDRYVDSNIAYQGFGRKLGEEFITSLNSFAINNLMPDATFLLNVDVEVGAIRRKNSTKSDRLDLQRNTFYDSVVKGYAYLAKKNPKRFIIIDANAGIEEVAAVIWRHVDTLLTTNGIQKS</sequence>
<dbReference type="PANTHER" id="PTHR10344">
    <property type="entry name" value="THYMIDYLATE KINASE"/>
    <property type="match status" value="1"/>
</dbReference>
<organism evidence="13 14">
    <name type="scientific">Candidatus Gottesmanbacteria bacterium RIFCSPHIGHO2_01_FULL_46_14</name>
    <dbReference type="NCBI Taxonomy" id="1798380"/>
    <lineage>
        <taxon>Bacteria</taxon>
        <taxon>Candidatus Gottesmaniibacteriota</taxon>
    </lineage>
</organism>
<dbReference type="Proteomes" id="UP000177416">
    <property type="component" value="Unassembled WGS sequence"/>
</dbReference>
<dbReference type="InterPro" id="IPR018095">
    <property type="entry name" value="Thymidylate_kin_CS"/>
</dbReference>
<evidence type="ECO:0000313" key="13">
    <source>
        <dbReference type="EMBL" id="OGG14185.1"/>
    </source>
</evidence>
<dbReference type="PROSITE" id="PS01331">
    <property type="entry name" value="THYMIDYLATE_KINASE"/>
    <property type="match status" value="1"/>
</dbReference>
<dbReference type="InterPro" id="IPR039430">
    <property type="entry name" value="Thymidylate_kin-like_dom"/>
</dbReference>
<feature type="domain" description="Thymidylate kinase-like" evidence="12">
    <location>
        <begin position="9"/>
        <end position="196"/>
    </location>
</feature>
<dbReference type="GO" id="GO:0004798">
    <property type="term" value="F:dTMP kinase activity"/>
    <property type="evidence" value="ECO:0007669"/>
    <property type="project" value="UniProtKB-UniRule"/>
</dbReference>
<comment type="caution">
    <text evidence="13">The sequence shown here is derived from an EMBL/GenBank/DDBJ whole genome shotgun (WGS) entry which is preliminary data.</text>
</comment>
<evidence type="ECO:0000256" key="9">
    <source>
        <dbReference type="ARBA" id="ARBA00048743"/>
    </source>
</evidence>
<comment type="catalytic activity">
    <reaction evidence="9 11">
        <text>dTMP + ATP = dTDP + ADP</text>
        <dbReference type="Rhea" id="RHEA:13517"/>
        <dbReference type="ChEBI" id="CHEBI:30616"/>
        <dbReference type="ChEBI" id="CHEBI:58369"/>
        <dbReference type="ChEBI" id="CHEBI:63528"/>
        <dbReference type="ChEBI" id="CHEBI:456216"/>
        <dbReference type="EC" id="2.7.4.9"/>
    </reaction>
</comment>
<evidence type="ECO:0000256" key="6">
    <source>
        <dbReference type="ARBA" id="ARBA00022741"/>
    </source>
</evidence>
<proteinExistence type="inferred from homology"/>
<keyword evidence="6 11" id="KW-0547">Nucleotide-binding</keyword>
<comment type="function">
    <text evidence="10 11">Phosphorylation of dTMP to form dTDP in both de novo and salvage pathways of dTTP synthesis.</text>
</comment>
<dbReference type="Pfam" id="PF02223">
    <property type="entry name" value="Thymidylate_kin"/>
    <property type="match status" value="1"/>
</dbReference>
<evidence type="ECO:0000256" key="4">
    <source>
        <dbReference type="ARBA" id="ARBA00022679"/>
    </source>
</evidence>
<comment type="similarity">
    <text evidence="1 11">Belongs to the thymidylate kinase family.</text>
</comment>
<evidence type="ECO:0000256" key="7">
    <source>
        <dbReference type="ARBA" id="ARBA00022777"/>
    </source>
</evidence>
<dbReference type="CDD" id="cd01672">
    <property type="entry name" value="TMPK"/>
    <property type="match status" value="1"/>
</dbReference>
<dbReference type="GO" id="GO:0005524">
    <property type="term" value="F:ATP binding"/>
    <property type="evidence" value="ECO:0007669"/>
    <property type="project" value="UniProtKB-UniRule"/>
</dbReference>
<dbReference type="EC" id="2.7.4.9" evidence="2 11"/>
<dbReference type="GO" id="GO:0006235">
    <property type="term" value="P:dTTP biosynthetic process"/>
    <property type="evidence" value="ECO:0007669"/>
    <property type="project" value="UniProtKB-UniRule"/>
</dbReference>
<keyword evidence="4 11" id="KW-0808">Transferase</keyword>
<reference evidence="13 14" key="1">
    <citation type="journal article" date="2016" name="Nat. Commun.">
        <title>Thousands of microbial genomes shed light on interconnected biogeochemical processes in an aquifer system.</title>
        <authorList>
            <person name="Anantharaman K."/>
            <person name="Brown C.T."/>
            <person name="Hug L.A."/>
            <person name="Sharon I."/>
            <person name="Castelle C.J."/>
            <person name="Probst A.J."/>
            <person name="Thomas B.C."/>
            <person name="Singh A."/>
            <person name="Wilkins M.J."/>
            <person name="Karaoz U."/>
            <person name="Brodie E.L."/>
            <person name="Williams K.H."/>
            <person name="Hubbard S.S."/>
            <person name="Banfield J.F."/>
        </authorList>
    </citation>
    <scope>NUCLEOTIDE SEQUENCE [LARGE SCALE GENOMIC DNA]</scope>
</reference>
<dbReference type="AlphaFoldDB" id="A0A1F5ZPB6"/>
<evidence type="ECO:0000259" key="12">
    <source>
        <dbReference type="Pfam" id="PF02223"/>
    </source>
</evidence>
<evidence type="ECO:0000256" key="8">
    <source>
        <dbReference type="ARBA" id="ARBA00022840"/>
    </source>
</evidence>
<evidence type="ECO:0000256" key="3">
    <source>
        <dbReference type="ARBA" id="ARBA00017144"/>
    </source>
</evidence>
<dbReference type="HAMAP" id="MF_00165">
    <property type="entry name" value="Thymidylate_kinase"/>
    <property type="match status" value="1"/>
</dbReference>
<feature type="binding site" evidence="11">
    <location>
        <begin position="11"/>
        <end position="18"/>
    </location>
    <ligand>
        <name>ATP</name>
        <dbReference type="ChEBI" id="CHEBI:30616"/>
    </ligand>
</feature>
<evidence type="ECO:0000313" key="14">
    <source>
        <dbReference type="Proteomes" id="UP000177416"/>
    </source>
</evidence>
<name>A0A1F5ZPB6_9BACT</name>
<dbReference type="GO" id="GO:0005829">
    <property type="term" value="C:cytosol"/>
    <property type="evidence" value="ECO:0007669"/>
    <property type="project" value="TreeGrafter"/>
</dbReference>
<evidence type="ECO:0000256" key="2">
    <source>
        <dbReference type="ARBA" id="ARBA00012980"/>
    </source>
</evidence>
<dbReference type="NCBIfam" id="TIGR00041">
    <property type="entry name" value="DTMP_kinase"/>
    <property type="match status" value="1"/>
</dbReference>
<evidence type="ECO:0000256" key="1">
    <source>
        <dbReference type="ARBA" id="ARBA00009776"/>
    </source>
</evidence>
<dbReference type="GO" id="GO:0006227">
    <property type="term" value="P:dUDP biosynthetic process"/>
    <property type="evidence" value="ECO:0007669"/>
    <property type="project" value="TreeGrafter"/>
</dbReference>